<evidence type="ECO:0000259" key="8">
    <source>
        <dbReference type="Pfam" id="PF04888"/>
    </source>
</evidence>
<evidence type="ECO:0000256" key="1">
    <source>
        <dbReference type="ARBA" id="ARBA00004301"/>
    </source>
</evidence>
<evidence type="ECO:0000256" key="3">
    <source>
        <dbReference type="ARBA" id="ARBA00023026"/>
    </source>
</evidence>
<evidence type="ECO:0000256" key="2">
    <source>
        <dbReference type="ARBA" id="ARBA00022870"/>
    </source>
</evidence>
<evidence type="ECO:0000256" key="7">
    <source>
        <dbReference type="SAM" id="Phobius"/>
    </source>
</evidence>
<organism evidence="9 10">
    <name type="scientific">Photorhabdus luminescens</name>
    <name type="common">Xenorhabdus luminescens</name>
    <dbReference type="NCBI Taxonomy" id="29488"/>
    <lineage>
        <taxon>Bacteria</taxon>
        <taxon>Pseudomonadati</taxon>
        <taxon>Pseudomonadota</taxon>
        <taxon>Gammaproteobacteria</taxon>
        <taxon>Enterobacterales</taxon>
        <taxon>Morganellaceae</taxon>
        <taxon>Photorhabdus</taxon>
    </lineage>
</organism>
<feature type="transmembrane region" description="Helical" evidence="7">
    <location>
        <begin position="176"/>
        <end position="207"/>
    </location>
</feature>
<gene>
    <name evidence="9" type="ORF">SAMN02982990_00594</name>
</gene>
<dbReference type="GeneID" id="45655453"/>
<reference evidence="10" key="1">
    <citation type="submission" date="2016-10" db="EMBL/GenBank/DDBJ databases">
        <authorList>
            <person name="Varghese N."/>
            <person name="Submissions S."/>
        </authorList>
    </citation>
    <scope>NUCLEOTIDE SEQUENCE [LARGE SCALE GENOMIC DNA]</scope>
    <source>
        <strain evidence="10">ATCC 29999</strain>
    </source>
</reference>
<evidence type="ECO:0000313" key="9">
    <source>
        <dbReference type="EMBL" id="SCZ54521.1"/>
    </source>
</evidence>
<evidence type="ECO:0000256" key="6">
    <source>
        <dbReference type="SAM" id="MobiDB-lite"/>
    </source>
</evidence>
<feature type="region of interest" description="Disordered" evidence="6">
    <location>
        <begin position="1"/>
        <end position="20"/>
    </location>
</feature>
<comment type="subcellular location">
    <subcellularLocation>
        <location evidence="1">Host membrane</location>
        <topology evidence="1">Multi-pass membrane protein</topology>
    </subcellularLocation>
</comment>
<dbReference type="EMBL" id="FMWJ01000002">
    <property type="protein sequence ID" value="SCZ54521.1"/>
    <property type="molecule type" value="Genomic_DNA"/>
</dbReference>
<keyword evidence="7" id="KW-0472">Membrane</keyword>
<keyword evidence="10" id="KW-1185">Reference proteome</keyword>
<evidence type="ECO:0000256" key="4">
    <source>
        <dbReference type="ARBA" id="ARBA00035640"/>
    </source>
</evidence>
<evidence type="ECO:0000313" key="10">
    <source>
        <dbReference type="Proteomes" id="UP000183223"/>
    </source>
</evidence>
<name>A0A1G5PZD6_PHOLU</name>
<keyword evidence="7" id="KW-1133">Transmembrane helix</keyword>
<feature type="transmembrane region" description="Helical" evidence="7">
    <location>
        <begin position="238"/>
        <end position="264"/>
    </location>
</feature>
<accession>A0A1G5PZD6</accession>
<dbReference type="OrthoDB" id="7031540at2"/>
<keyword evidence="5" id="KW-0175">Coiled coil</keyword>
<dbReference type="STRING" id="29488.KS18_09190"/>
<dbReference type="AlphaFoldDB" id="A0A1G5PZD6"/>
<feature type="coiled-coil region" evidence="5">
    <location>
        <begin position="136"/>
        <end position="170"/>
    </location>
</feature>
<sequence length="415" mass="43922">MVQVSESKVPQPGINSFQADEILAPPKSEELVTLSQAGNLLSSDAAKAKSRGVSLPAPLAVMNAHPKPEDMVRLKSDMQEVMQAKDLAKAMIIKLTEVSRLSSKEMIEKFLSSEAIEIELGKLTSEIERNQTNLKIEDIQRARQQSLQKMDENQQKIKEAENSAKEAQKSGLFSKIFGWISAIASIVVGAIMVATGVGAVAGALLIAGGVMGVVSQGLQQAAQDGLISKETMKWLGPVITAIEITMAVAAAAVSFGGSAVGMIAKMGAKMGKAVADVASKIGSKVVEVGAKVAAEVASKVAVKAAEFSVKVAGTAANTMTHSLKVGMQVSDIVVDVANGTAQTTNAVFQSKAANRQADVQLSRSELTVFQAVMDKLKEELSQLVESFQHVMEMIFQMLNARGDMINNLASRPQEI</sequence>
<dbReference type="InterPro" id="IPR006972">
    <property type="entry name" value="BipB-like_C"/>
</dbReference>
<dbReference type="Proteomes" id="UP000183223">
    <property type="component" value="Unassembled WGS sequence"/>
</dbReference>
<feature type="domain" description="Translocator protein BipB-like C-terminal" evidence="8">
    <location>
        <begin position="117"/>
        <end position="411"/>
    </location>
</feature>
<keyword evidence="2" id="KW-1043">Host membrane</keyword>
<keyword evidence="3" id="KW-0843">Virulence</keyword>
<proteinExistence type="inferred from homology"/>
<dbReference type="RefSeq" id="WP_080984997.1">
    <property type="nucleotide sequence ID" value="NZ_CAWQXX010000034.1"/>
</dbReference>
<comment type="similarity">
    <text evidence="4">Belongs to the SctE/SipB/YopB family.</text>
</comment>
<keyword evidence="7" id="KW-0812">Transmembrane</keyword>
<dbReference type="Pfam" id="PF04888">
    <property type="entry name" value="SseC"/>
    <property type="match status" value="1"/>
</dbReference>
<protein>
    <submittedName>
        <fullName evidence="9">Type III secretion system translocon protein, YopB/IpaB/SipB family</fullName>
    </submittedName>
</protein>
<feature type="compositionally biased region" description="Polar residues" evidence="6">
    <location>
        <begin position="1"/>
        <end position="18"/>
    </location>
</feature>
<dbReference type="GO" id="GO:0033644">
    <property type="term" value="C:host cell membrane"/>
    <property type="evidence" value="ECO:0007669"/>
    <property type="project" value="UniProtKB-SubCell"/>
</dbReference>
<evidence type="ECO:0000256" key="5">
    <source>
        <dbReference type="SAM" id="Coils"/>
    </source>
</evidence>